<dbReference type="RefSeq" id="WP_100112409.1">
    <property type="nucleotide sequence ID" value="NZ_CP023976.1"/>
</dbReference>
<keyword evidence="2" id="KW-0614">Plasmid</keyword>
<sequence>MTLMALRPNFRSVKSSWHSTVAALPAERRPATPFHSREWAAVWQTVRTEQVRGHHHLFLQDGPRQHRMSFYQVNDSPLWRAGEGDARVTRPTFEAEVLYGPSVYSEYGGLPGATVPVLAEAADRGRALARDLGTEALVIANIPPAERTLWREARTPDAEVVLAWAHRARVGTCVDEFIAGFPSSQTGRTFREQHRQGTDAGLTLKIARGPELQPHLAEFTAQARATSELHGPALYGTDMFTSLTRVPGALALLAEHGDGTLAGGFLCFRYGSALYVWATAIDRSRKDALHTYDWLMYESVRYAVATGATVLDTGRGNYAYKARLGMLPVALTSAVYLTRPNPHLISRLGALHTGLNQHVLRAWNKA</sequence>
<evidence type="ECO:0000313" key="3">
    <source>
        <dbReference type="Proteomes" id="UP000195880"/>
    </source>
</evidence>
<dbReference type="SUPFAM" id="SSF55729">
    <property type="entry name" value="Acyl-CoA N-acyltransferases (Nat)"/>
    <property type="match status" value="1"/>
</dbReference>
<organism evidence="2 3">
    <name type="scientific">Streptomyces alboflavus</name>
    <dbReference type="NCBI Taxonomy" id="67267"/>
    <lineage>
        <taxon>Bacteria</taxon>
        <taxon>Bacillati</taxon>
        <taxon>Actinomycetota</taxon>
        <taxon>Actinomycetes</taxon>
        <taxon>Kitasatosporales</taxon>
        <taxon>Streptomycetaceae</taxon>
        <taxon>Streptomyces</taxon>
    </lineage>
</organism>
<dbReference type="InterPro" id="IPR038740">
    <property type="entry name" value="BioF2-like_GNAT_dom"/>
</dbReference>
<name>A0A291W3H1_9ACTN</name>
<proteinExistence type="predicted"/>
<dbReference type="Pfam" id="PF13480">
    <property type="entry name" value="Acetyltransf_6"/>
    <property type="match status" value="1"/>
</dbReference>
<dbReference type="AlphaFoldDB" id="A0A291W3H1"/>
<reference evidence="2 3" key="1">
    <citation type="submission" date="2017-10" db="EMBL/GenBank/DDBJ databases">
        <title>Streptomyces alboflavus Genome sequencing and assembly.</title>
        <authorList>
            <person name="Wang Y."/>
            <person name="Du B."/>
            <person name="Ding Y."/>
            <person name="Liu H."/>
            <person name="Hou Q."/>
            <person name="Liu K."/>
            <person name="Wang C."/>
            <person name="Yao L."/>
        </authorList>
    </citation>
    <scope>NUCLEOTIDE SEQUENCE [LARGE SCALE GENOMIC DNA]</scope>
    <source>
        <strain evidence="2 3">MDJK44</strain>
        <plasmid evidence="3">Plasmid pmdjk44.1</plasmid>
    </source>
</reference>
<geneLocation type="plasmid" evidence="3">
    <name>pmdjk44.1</name>
</geneLocation>
<dbReference type="InterPro" id="IPR016181">
    <property type="entry name" value="Acyl_CoA_acyltransferase"/>
</dbReference>
<dbReference type="Gene3D" id="3.40.630.30">
    <property type="match status" value="1"/>
</dbReference>
<dbReference type="KEGG" id="salf:SMD44_p10069"/>
<keyword evidence="3" id="KW-1185">Reference proteome</keyword>
<feature type="domain" description="BioF2-like acetyltransferase" evidence="1">
    <location>
        <begin position="188"/>
        <end position="321"/>
    </location>
</feature>
<evidence type="ECO:0000259" key="1">
    <source>
        <dbReference type="Pfam" id="PF13480"/>
    </source>
</evidence>
<evidence type="ECO:0000313" key="2">
    <source>
        <dbReference type="EMBL" id="ATM24568.1"/>
    </source>
</evidence>
<protein>
    <recommendedName>
        <fullName evidence="1">BioF2-like acetyltransferase domain-containing protein</fullName>
    </recommendedName>
</protein>
<gene>
    <name evidence="2" type="ORF">SMD44_p10069</name>
</gene>
<dbReference type="EMBL" id="CP023976">
    <property type="protein sequence ID" value="ATM24568.1"/>
    <property type="molecule type" value="Genomic_DNA"/>
</dbReference>
<dbReference type="OrthoDB" id="4094119at2"/>
<accession>A0A291W3H1</accession>
<dbReference type="Proteomes" id="UP000195880">
    <property type="component" value="Plasmid pMDJK44.1"/>
</dbReference>